<dbReference type="InterPro" id="IPR044780">
    <property type="entry name" value="Heh2/Src1"/>
</dbReference>
<dbReference type="EMBL" id="LT671821">
    <property type="protein sequence ID" value="SHO75928.1"/>
    <property type="molecule type" value="Genomic_DNA"/>
</dbReference>
<evidence type="ECO:0000256" key="3">
    <source>
        <dbReference type="ARBA" id="ARBA00022692"/>
    </source>
</evidence>
<reference evidence="11" key="1">
    <citation type="journal article" date="2017" name="Nucleic Acids Res.">
        <title>Proteogenomics produces comprehensive and highly accurate protein-coding gene annotation in a complete genome assembly of Malassezia sympodialis.</title>
        <authorList>
            <person name="Zhu Y."/>
            <person name="Engstroem P.G."/>
            <person name="Tellgren-Roth C."/>
            <person name="Baudo C.D."/>
            <person name="Kennell J.C."/>
            <person name="Sun S."/>
            <person name="Billmyre R.B."/>
            <person name="Schroeder M.S."/>
            <person name="Andersson A."/>
            <person name="Holm T."/>
            <person name="Sigurgeirsson B."/>
            <person name="Wu G."/>
            <person name="Sankaranarayanan S.R."/>
            <person name="Siddharthan R."/>
            <person name="Sanyal K."/>
            <person name="Lundeberg J."/>
            <person name="Nystedt B."/>
            <person name="Boekhout T."/>
            <person name="Dawson T.L. Jr."/>
            <person name="Heitman J."/>
            <person name="Scheynius A."/>
            <person name="Lehtioe J."/>
        </authorList>
    </citation>
    <scope>NUCLEOTIDE SEQUENCE [LARGE SCALE GENOMIC DNA]</scope>
    <source>
        <strain evidence="11">ATCC 42132</strain>
    </source>
</reference>
<dbReference type="PANTHER" id="PTHR47808">
    <property type="entry name" value="INNER NUCLEAR MEMBRANE PROTEIN HEH2-RELATED"/>
    <property type="match status" value="1"/>
</dbReference>
<sequence length="565" mass="62721">MDAMDVDPQVDAATLRVVDLRRILQAHRVPVPSTARKAVLMDAFEKHVRPALLTANEARPDAIRSGDDTRGGLPDNASSNLPATPQQPVMDIRFSDDNPFQRDSVSPPTAKRGSKVPTESASRKKTPPSARVDTKTTPPKHEPTTPSPAQRSTPARQVRRRTPQQARELAMRAERPASPRPSPAPASMPASALRWTVLRWLLWAAGLLWFWYCWQTRQAGYCTSGTVPLYEPHRTPSDVWKAIVSPACVPCPEHGVCAGGRLTGCASTDYVVAQPWQARVPLIAQALPLSLRMAECVPDTFKLVLASELADALVGYLSHWHGQVRCQYATAYPGAPAHSLGMYAVPEASVKETLLSRITESMDTPTFEAIWALALEGLQTHAPDEMLVLTHAHSRWLVATRATMPVSCRLRLLVRDWAWRNRLRGALTLCGLLAALLAYQRVQHRRRRQQQVAVYAKEVFRRLQAQAAQAERDGTPREMPVLHLRDTVLEAESRPRVRQRLWAPVVRVVQQNANVRSRQAQRHGEWQHVWEWMGMVPGTPSSASPADDRGASGARPKVDASEPST</sequence>
<dbReference type="VEuPathDB" id="FungiDB:MSYG_0262"/>
<evidence type="ECO:0000259" key="8">
    <source>
        <dbReference type="Pfam" id="PF09402"/>
    </source>
</evidence>
<evidence type="ECO:0000256" key="6">
    <source>
        <dbReference type="ARBA" id="ARBA00023242"/>
    </source>
</evidence>
<name>M5E821_MALS4</name>
<feature type="compositionally biased region" description="Basic and acidic residues" evidence="7">
    <location>
        <begin position="546"/>
        <end position="565"/>
    </location>
</feature>
<keyword evidence="5" id="KW-0472">Membrane</keyword>
<dbReference type="Pfam" id="PF12949">
    <property type="entry name" value="HeH"/>
    <property type="match status" value="1"/>
</dbReference>
<dbReference type="GO" id="GO:0005783">
    <property type="term" value="C:endoplasmic reticulum"/>
    <property type="evidence" value="ECO:0007669"/>
    <property type="project" value="TreeGrafter"/>
</dbReference>
<dbReference type="AlphaFoldDB" id="M5E821"/>
<keyword evidence="6" id="KW-0539">Nucleus</keyword>
<dbReference type="InterPro" id="IPR018996">
    <property type="entry name" value="Man1/Src1-like_C"/>
</dbReference>
<gene>
    <name evidence="10" type="ORF">MSYG_0262</name>
</gene>
<keyword evidence="11" id="KW-1185">Reference proteome</keyword>
<dbReference type="InterPro" id="IPR041885">
    <property type="entry name" value="MAN1_winged_helix_dom"/>
</dbReference>
<keyword evidence="2" id="KW-0597">Phosphoprotein</keyword>
<dbReference type="KEGG" id="msym:MSY001_0985"/>
<evidence type="ECO:0000256" key="2">
    <source>
        <dbReference type="ARBA" id="ARBA00022553"/>
    </source>
</evidence>
<dbReference type="Gene3D" id="1.10.10.1180">
    <property type="entry name" value="MAN1, winged-helix domain"/>
    <property type="match status" value="1"/>
</dbReference>
<keyword evidence="3" id="KW-0812">Transmembrane</keyword>
<dbReference type="PANTHER" id="PTHR47808:SF2">
    <property type="entry name" value="LEM DOMAIN-CONTAINING PROTEIN 2"/>
    <property type="match status" value="1"/>
</dbReference>
<dbReference type="GO" id="GO:0034399">
    <property type="term" value="C:nuclear periphery"/>
    <property type="evidence" value="ECO:0007669"/>
    <property type="project" value="TreeGrafter"/>
</dbReference>
<feature type="domain" description="HeH/LEM" evidence="9">
    <location>
        <begin position="13"/>
        <end position="46"/>
    </location>
</feature>
<evidence type="ECO:0000256" key="1">
    <source>
        <dbReference type="ARBA" id="ARBA00004540"/>
    </source>
</evidence>
<feature type="region of interest" description="Disordered" evidence="7">
    <location>
        <begin position="55"/>
        <end position="188"/>
    </location>
</feature>
<dbReference type="GO" id="GO:0005637">
    <property type="term" value="C:nuclear inner membrane"/>
    <property type="evidence" value="ECO:0007669"/>
    <property type="project" value="UniProtKB-SubCell"/>
</dbReference>
<proteinExistence type="predicted"/>
<dbReference type="OrthoDB" id="5376590at2759"/>
<dbReference type="Proteomes" id="UP000186303">
    <property type="component" value="Chromosome 1"/>
</dbReference>
<evidence type="ECO:0000256" key="5">
    <source>
        <dbReference type="ARBA" id="ARBA00023136"/>
    </source>
</evidence>
<comment type="subcellular location">
    <subcellularLocation>
        <location evidence="1">Nucleus inner membrane</location>
    </subcellularLocation>
</comment>
<evidence type="ECO:0000259" key="9">
    <source>
        <dbReference type="Pfam" id="PF12949"/>
    </source>
</evidence>
<dbReference type="GO" id="GO:0071763">
    <property type="term" value="P:nuclear membrane organization"/>
    <property type="evidence" value="ECO:0007669"/>
    <property type="project" value="TreeGrafter"/>
</dbReference>
<organism evidence="10 11">
    <name type="scientific">Malassezia sympodialis (strain ATCC 42132)</name>
    <name type="common">Atopic eczema-associated yeast</name>
    <dbReference type="NCBI Taxonomy" id="1230383"/>
    <lineage>
        <taxon>Eukaryota</taxon>
        <taxon>Fungi</taxon>
        <taxon>Dikarya</taxon>
        <taxon>Basidiomycota</taxon>
        <taxon>Ustilaginomycotina</taxon>
        <taxon>Malasseziomycetes</taxon>
        <taxon>Malasseziales</taxon>
        <taxon>Malasseziaceae</taxon>
        <taxon>Malassezia</taxon>
    </lineage>
</organism>
<dbReference type="STRING" id="1230383.M5E821"/>
<evidence type="ECO:0000256" key="7">
    <source>
        <dbReference type="SAM" id="MobiDB-lite"/>
    </source>
</evidence>
<dbReference type="CDD" id="cd12935">
    <property type="entry name" value="LEM_like"/>
    <property type="match status" value="1"/>
</dbReference>
<feature type="compositionally biased region" description="Basic and acidic residues" evidence="7">
    <location>
        <begin position="58"/>
        <end position="70"/>
    </location>
</feature>
<evidence type="ECO:0000313" key="10">
    <source>
        <dbReference type="EMBL" id="SHO75928.1"/>
    </source>
</evidence>
<protein>
    <submittedName>
        <fullName evidence="10">Uncharacterized protein</fullName>
    </submittedName>
</protein>
<feature type="compositionally biased region" description="Polar residues" evidence="7">
    <location>
        <begin position="76"/>
        <end position="87"/>
    </location>
</feature>
<feature type="region of interest" description="Disordered" evidence="7">
    <location>
        <begin position="537"/>
        <end position="565"/>
    </location>
</feature>
<accession>M5E821</accession>
<dbReference type="OMA" id="NTITPRW"/>
<keyword evidence="4" id="KW-1133">Transmembrane helix</keyword>
<feature type="domain" description="Man1/Src1-like C-terminal" evidence="8">
    <location>
        <begin position="201"/>
        <end position="534"/>
    </location>
</feature>
<dbReference type="InterPro" id="IPR025856">
    <property type="entry name" value="HeH/LEM_domain"/>
</dbReference>
<dbReference type="HOGENOM" id="CLU_010838_2_0_1"/>
<evidence type="ECO:0000313" key="11">
    <source>
        <dbReference type="Proteomes" id="UP000186303"/>
    </source>
</evidence>
<dbReference type="Pfam" id="PF09402">
    <property type="entry name" value="MSC"/>
    <property type="match status" value="1"/>
</dbReference>
<evidence type="ECO:0000256" key="4">
    <source>
        <dbReference type="ARBA" id="ARBA00022989"/>
    </source>
</evidence>
<dbReference type="RefSeq" id="XP_018739595.1">
    <property type="nucleotide sequence ID" value="XM_018886086.1"/>
</dbReference>
<dbReference type="GO" id="GO:0003682">
    <property type="term" value="F:chromatin binding"/>
    <property type="evidence" value="ECO:0007669"/>
    <property type="project" value="InterPro"/>
</dbReference>